<dbReference type="EMBL" id="GDKF01009976">
    <property type="protein sequence ID" value="JAT68646.1"/>
    <property type="molecule type" value="Transcribed_RNA"/>
</dbReference>
<evidence type="ECO:0000313" key="3">
    <source>
        <dbReference type="EMBL" id="JAT71142.1"/>
    </source>
</evidence>
<dbReference type="InterPro" id="IPR032675">
    <property type="entry name" value="LRR_dom_sf"/>
</dbReference>
<evidence type="ECO:0000313" key="2">
    <source>
        <dbReference type="EMBL" id="JAT68646.1"/>
    </source>
</evidence>
<dbReference type="SUPFAM" id="SSF52047">
    <property type="entry name" value="RNI-like"/>
    <property type="match status" value="1"/>
</dbReference>
<dbReference type="Gene3D" id="3.80.10.10">
    <property type="entry name" value="Ribonuclease Inhibitor"/>
    <property type="match status" value="1"/>
</dbReference>
<proteinExistence type="predicted"/>
<organism evidence="3">
    <name type="scientific">Auxenochlorella protothecoides</name>
    <name type="common">Green microalga</name>
    <name type="synonym">Chlorella protothecoides</name>
    <dbReference type="NCBI Taxonomy" id="3075"/>
    <lineage>
        <taxon>Eukaryota</taxon>
        <taxon>Viridiplantae</taxon>
        <taxon>Chlorophyta</taxon>
        <taxon>core chlorophytes</taxon>
        <taxon>Trebouxiophyceae</taxon>
        <taxon>Chlorellales</taxon>
        <taxon>Chlorellaceae</taxon>
        <taxon>Auxenochlorella</taxon>
    </lineage>
</organism>
<dbReference type="AlphaFoldDB" id="A0A1D1ZW33"/>
<evidence type="ECO:0000256" key="1">
    <source>
        <dbReference type="ARBA" id="ARBA00004430"/>
    </source>
</evidence>
<dbReference type="EMBL" id="GDKF01007480">
    <property type="protein sequence ID" value="JAT71142.1"/>
    <property type="molecule type" value="Transcribed_RNA"/>
</dbReference>
<dbReference type="GO" id="GO:0005930">
    <property type="term" value="C:axoneme"/>
    <property type="evidence" value="ECO:0007669"/>
    <property type="project" value="UniProtKB-SubCell"/>
</dbReference>
<comment type="subcellular location">
    <subcellularLocation>
        <location evidence="1">Cytoplasm</location>
        <location evidence="1">Cytoskeleton</location>
        <location evidence="1">Cilium axoneme</location>
    </subcellularLocation>
</comment>
<name>A0A1D1ZW33_AUXPR</name>
<protein>
    <submittedName>
        <fullName evidence="3">Uncharacterized protein</fullName>
    </submittedName>
</protein>
<accession>A0A1D1ZW33</accession>
<reference evidence="3" key="1">
    <citation type="submission" date="2015-08" db="EMBL/GenBank/DDBJ databases">
        <authorList>
            <person name="Babu N.S."/>
            <person name="Beckwith C.J."/>
            <person name="Beseler K.G."/>
            <person name="Brison A."/>
            <person name="Carone J.V."/>
            <person name="Caskin T.P."/>
            <person name="Diamond M."/>
            <person name="Durham M.E."/>
            <person name="Foxe J.M."/>
            <person name="Go M."/>
            <person name="Henderson B.A."/>
            <person name="Jones I.B."/>
            <person name="McGettigan J.A."/>
            <person name="Micheletti S.J."/>
            <person name="Nasrallah M.E."/>
            <person name="Ortiz D."/>
            <person name="Piller C.R."/>
            <person name="Privatt S.R."/>
            <person name="Schneider S.L."/>
            <person name="Sharp S."/>
            <person name="Smith T.C."/>
            <person name="Stanton J.D."/>
            <person name="Ullery H.E."/>
            <person name="Wilson R.J."/>
            <person name="Serrano M.G."/>
            <person name="Buck G."/>
            <person name="Lee V."/>
            <person name="Wang Y."/>
            <person name="Carvalho R."/>
            <person name="Voegtly L."/>
            <person name="Shi R."/>
            <person name="Duckworth R."/>
            <person name="Johnson A."/>
            <person name="Loviza R."/>
            <person name="Walstead R."/>
            <person name="Shah Z."/>
            <person name="Kiflezghi M."/>
            <person name="Wade K."/>
            <person name="Ball S.L."/>
            <person name="Bradley K.W."/>
            <person name="Asai D.J."/>
            <person name="Bowman C.A."/>
            <person name="Russell D.A."/>
            <person name="Pope W.H."/>
            <person name="Jacobs-Sera D."/>
            <person name="Hendrix R.W."/>
            <person name="Hatfull G.F."/>
        </authorList>
    </citation>
    <scope>NUCLEOTIDE SEQUENCE</scope>
</reference>
<sequence>MHYIRNGSPSPKLLHVAKNKNLFPLCVLSRMVCISLPSETKALAGPYAAAENEGTPCLNLAEILPTSLEPSSERGASVACGSSSLLSICTGFLTTHLKEVLGLGAEVLPLLPPPTKAALIIAARQAGLLSESVLAQLVDEGHVRLTLRGCSSLDPASLCAALQKAARLQALDLGGCHLAASVLKTLGASCPLLEELRLGSGEVSEAGLRALKAVMPVLEAGSEPASDSWEGLEGAATMRPGRLMSLRALHWAAMPAAILVWMQRTCPKVSLVRDAALEERPEPSLSVWELEDTRWLPPNCVQSMERARSAPPPEEVVVHIAEKFRLAWESRETRLREIAEKQSKNEARRKMRMISAAERAIYTWEDSL</sequence>
<gene>
    <name evidence="2" type="ORF">g.45887</name>
    <name evidence="3" type="ORF">g.45893</name>
</gene>